<protein>
    <recommendedName>
        <fullName evidence="5">Glycoside hydrolase family 16 protein</fullName>
    </recommendedName>
</protein>
<dbReference type="OMA" id="VITHFRA"/>
<dbReference type="VEuPathDB" id="FungiDB:SCHCODRAFT_02139698"/>
<dbReference type="Proteomes" id="UP000007431">
    <property type="component" value="Unassembled WGS sequence"/>
</dbReference>
<keyword evidence="4" id="KW-1185">Reference proteome</keyword>
<sequence>MPRSSTAPSSGLYSAGAHRGDALGLGSSPPPSPLQAESEPLLIPASPRMRPASFRRVSSPLNPDTPPASLSASLASSSTPPTPYSPPSTSPPPPGSPFRSRPSLSNFSYVPSEEARVLSGQGSATGTPRTSMILYHFALPDGEASRKGDAATMPPPLIAPTSPRDSLASLTRPISGIAFPRPESGTGSDPSTTSRSSMISYSSDSKYPMLSHSSDSKYLTMTGGLVPYAYDPDDDLLSPLEEGAVSSKEDGAPIPTRRFTIFSWRGLANAFALAILMMALIALFVLYPVLAFSHDGERSWRIAHNTAINGTGQAA</sequence>
<dbReference type="KEGG" id="scm:SCHCO_02139698"/>
<feature type="compositionally biased region" description="Polar residues" evidence="1">
    <location>
        <begin position="1"/>
        <end position="12"/>
    </location>
</feature>
<dbReference type="GeneID" id="9595042"/>
<dbReference type="EMBL" id="GL377302">
    <property type="protein sequence ID" value="EFJ04117.1"/>
    <property type="molecule type" value="Genomic_DNA"/>
</dbReference>
<feature type="region of interest" description="Disordered" evidence="1">
    <location>
        <begin position="1"/>
        <end position="107"/>
    </location>
</feature>
<dbReference type="eggNOG" id="ENOG502R8M4">
    <property type="taxonomic scope" value="Eukaryota"/>
</dbReference>
<evidence type="ECO:0000256" key="1">
    <source>
        <dbReference type="SAM" id="MobiDB-lite"/>
    </source>
</evidence>
<evidence type="ECO:0000256" key="2">
    <source>
        <dbReference type="SAM" id="Phobius"/>
    </source>
</evidence>
<feature type="compositionally biased region" description="Low complexity" evidence="1">
    <location>
        <begin position="184"/>
        <end position="199"/>
    </location>
</feature>
<keyword evidence="2" id="KW-0472">Membrane</keyword>
<evidence type="ECO:0000313" key="4">
    <source>
        <dbReference type="Proteomes" id="UP000007431"/>
    </source>
</evidence>
<keyword evidence="2" id="KW-1133">Transmembrane helix</keyword>
<accession>D8PLU3</accession>
<reference evidence="3 4" key="1">
    <citation type="journal article" date="2010" name="Nat. Biotechnol.">
        <title>Genome sequence of the model mushroom Schizophyllum commune.</title>
        <authorList>
            <person name="Ohm R.A."/>
            <person name="de Jong J.F."/>
            <person name="Lugones L.G."/>
            <person name="Aerts A."/>
            <person name="Kothe E."/>
            <person name="Stajich J.E."/>
            <person name="de Vries R.P."/>
            <person name="Record E."/>
            <person name="Levasseur A."/>
            <person name="Baker S.E."/>
            <person name="Bartholomew K.A."/>
            <person name="Coutinho P.M."/>
            <person name="Erdmann S."/>
            <person name="Fowler T.J."/>
            <person name="Gathman A.C."/>
            <person name="Lombard V."/>
            <person name="Henrissat B."/>
            <person name="Knabe N."/>
            <person name="Kuees U."/>
            <person name="Lilly W.W."/>
            <person name="Lindquist E."/>
            <person name="Lucas S."/>
            <person name="Magnuson J.K."/>
            <person name="Piumi F."/>
            <person name="Raudaskoski M."/>
            <person name="Salamov A."/>
            <person name="Schmutz J."/>
            <person name="Schwarze F.W.M.R."/>
            <person name="vanKuyk P.A."/>
            <person name="Horton J.S."/>
            <person name="Grigoriev I.V."/>
            <person name="Woesten H.A.B."/>
        </authorList>
    </citation>
    <scope>NUCLEOTIDE SEQUENCE [LARGE SCALE GENOMIC DNA]</scope>
    <source>
        <strain evidence="4">H4-8 / FGSC 9210</strain>
    </source>
</reference>
<keyword evidence="2" id="KW-0812">Transmembrane</keyword>
<dbReference type="OrthoDB" id="3057032at2759"/>
<evidence type="ECO:0008006" key="5">
    <source>
        <dbReference type="Google" id="ProtNLM"/>
    </source>
</evidence>
<feature type="region of interest" description="Disordered" evidence="1">
    <location>
        <begin position="144"/>
        <end position="199"/>
    </location>
</feature>
<feature type="compositionally biased region" description="Low complexity" evidence="1">
    <location>
        <begin position="67"/>
        <end position="79"/>
    </location>
</feature>
<dbReference type="AlphaFoldDB" id="D8PLU3"/>
<organism evidence="4">
    <name type="scientific">Schizophyllum commune (strain H4-8 / FGSC 9210)</name>
    <name type="common">Split gill fungus</name>
    <dbReference type="NCBI Taxonomy" id="578458"/>
    <lineage>
        <taxon>Eukaryota</taxon>
        <taxon>Fungi</taxon>
        <taxon>Dikarya</taxon>
        <taxon>Basidiomycota</taxon>
        <taxon>Agaricomycotina</taxon>
        <taxon>Agaricomycetes</taxon>
        <taxon>Agaricomycetidae</taxon>
        <taxon>Agaricales</taxon>
        <taxon>Schizophyllaceae</taxon>
        <taxon>Schizophyllum</taxon>
    </lineage>
</organism>
<feature type="transmembrane region" description="Helical" evidence="2">
    <location>
        <begin position="267"/>
        <end position="290"/>
    </location>
</feature>
<gene>
    <name evidence="3" type="ORF">SCHCODRAFT_231945</name>
</gene>
<proteinExistence type="predicted"/>
<evidence type="ECO:0000313" key="3">
    <source>
        <dbReference type="EMBL" id="EFJ04117.1"/>
    </source>
</evidence>
<dbReference type="InParanoid" id="D8PLU3"/>
<dbReference type="RefSeq" id="XP_003039019.1">
    <property type="nucleotide sequence ID" value="XM_003038973.1"/>
</dbReference>
<dbReference type="HOGENOM" id="CLU_883265_0_0_1"/>
<feature type="compositionally biased region" description="Pro residues" evidence="1">
    <location>
        <begin position="80"/>
        <end position="96"/>
    </location>
</feature>
<name>D8PLU3_SCHCM</name>